<dbReference type="OrthoDB" id="21678at2759"/>
<dbReference type="Pfam" id="PF13472">
    <property type="entry name" value="Lipase_GDSL_2"/>
    <property type="match status" value="1"/>
</dbReference>
<gene>
    <name evidence="2" type="ORF">FFLO_06794</name>
</gene>
<accession>A0A8K0NK87</accession>
<dbReference type="InterPro" id="IPR037460">
    <property type="entry name" value="SEST-like"/>
</dbReference>
<evidence type="ECO:0000259" key="1">
    <source>
        <dbReference type="Pfam" id="PF13472"/>
    </source>
</evidence>
<dbReference type="GO" id="GO:0016788">
    <property type="term" value="F:hydrolase activity, acting on ester bonds"/>
    <property type="evidence" value="ECO:0007669"/>
    <property type="project" value="InterPro"/>
</dbReference>
<organism evidence="2 3">
    <name type="scientific">Filobasidium floriforme</name>
    <dbReference type="NCBI Taxonomy" id="5210"/>
    <lineage>
        <taxon>Eukaryota</taxon>
        <taxon>Fungi</taxon>
        <taxon>Dikarya</taxon>
        <taxon>Basidiomycota</taxon>
        <taxon>Agaricomycotina</taxon>
        <taxon>Tremellomycetes</taxon>
        <taxon>Filobasidiales</taxon>
        <taxon>Filobasidiaceae</taxon>
        <taxon>Filobasidium</taxon>
    </lineage>
</organism>
<dbReference type="SUPFAM" id="SSF52266">
    <property type="entry name" value="SGNH hydrolase"/>
    <property type="match status" value="1"/>
</dbReference>
<sequence>MHLVSLGSSFAAGPGLAPITNTSAKRSSINYPSLLAKSLGARHTDLSVSGATLLNLSSTRQKVFLGEEFLPQVEGVPEDADVVTITGGGNDLGYIGKVMMANASSITKLLGPVIAWAMGHDLSAPPPDEAEMVRRFQAVYDEIHARAPQAQILLVGYPALFGGLADETNTPYTSSQIESFRGIAAVLEKASVESVRDRPRVHYVSLAKVSETHGMESDDPWVSGPEFSLFGGGPAPLHPTARGMQEIARHVEEKMKQLGIV</sequence>
<feature type="domain" description="SGNH hydrolase-type esterase" evidence="1">
    <location>
        <begin position="6"/>
        <end position="245"/>
    </location>
</feature>
<dbReference type="Proteomes" id="UP000812966">
    <property type="component" value="Unassembled WGS sequence"/>
</dbReference>
<name>A0A8K0NK87_9TREE</name>
<dbReference type="AlphaFoldDB" id="A0A8K0NK87"/>
<comment type="caution">
    <text evidence="2">The sequence shown here is derived from an EMBL/GenBank/DDBJ whole genome shotgun (WGS) entry which is preliminary data.</text>
</comment>
<dbReference type="PANTHER" id="PTHR37981:SF1">
    <property type="entry name" value="SGNH HYDROLASE-TYPE ESTERASE DOMAIN-CONTAINING PROTEIN"/>
    <property type="match status" value="1"/>
</dbReference>
<dbReference type="InterPro" id="IPR036514">
    <property type="entry name" value="SGNH_hydro_sf"/>
</dbReference>
<dbReference type="Gene3D" id="3.40.50.1110">
    <property type="entry name" value="SGNH hydrolase"/>
    <property type="match status" value="1"/>
</dbReference>
<evidence type="ECO:0000313" key="2">
    <source>
        <dbReference type="EMBL" id="KAG7527573.1"/>
    </source>
</evidence>
<protein>
    <recommendedName>
        <fullName evidence="1">SGNH hydrolase-type esterase domain-containing protein</fullName>
    </recommendedName>
</protein>
<proteinExistence type="predicted"/>
<reference evidence="2" key="1">
    <citation type="submission" date="2020-04" db="EMBL/GenBank/DDBJ databases">
        <title>Analysis of mating type loci in Filobasidium floriforme.</title>
        <authorList>
            <person name="Nowrousian M."/>
        </authorList>
    </citation>
    <scope>NUCLEOTIDE SEQUENCE</scope>
    <source>
        <strain evidence="2">CBS 6242</strain>
    </source>
</reference>
<dbReference type="PANTHER" id="PTHR37981">
    <property type="entry name" value="LIPASE 2"/>
    <property type="match status" value="1"/>
</dbReference>
<dbReference type="GO" id="GO:0006629">
    <property type="term" value="P:lipid metabolic process"/>
    <property type="evidence" value="ECO:0007669"/>
    <property type="project" value="TreeGrafter"/>
</dbReference>
<dbReference type="InterPro" id="IPR013830">
    <property type="entry name" value="SGNH_hydro"/>
</dbReference>
<dbReference type="EMBL" id="JABELV010000262">
    <property type="protein sequence ID" value="KAG7527573.1"/>
    <property type="molecule type" value="Genomic_DNA"/>
</dbReference>
<keyword evidence="3" id="KW-1185">Reference proteome</keyword>
<evidence type="ECO:0000313" key="3">
    <source>
        <dbReference type="Proteomes" id="UP000812966"/>
    </source>
</evidence>
<dbReference type="CDD" id="cd01823">
    <property type="entry name" value="SEST_like"/>
    <property type="match status" value="1"/>
</dbReference>